<keyword evidence="2" id="KW-1185">Reference proteome</keyword>
<gene>
    <name evidence="1" type="ORF">NSK11_contig00023-0054</name>
</gene>
<dbReference type="RefSeq" id="WP_052086168.1">
    <property type="nucleotide sequence ID" value="NZ_AP017900.1"/>
</dbReference>
<dbReference type="AlphaFoldDB" id="A0A0B8NAR0"/>
<reference evidence="1 2" key="2">
    <citation type="journal article" date="2016" name="Genome Announc.">
        <title>Draft Genome Sequence of Erythromycin- and Oxytetracycline-Sensitive Nocardia seriolae Strain U-1 (NBRC 110359).</title>
        <authorList>
            <person name="Imajoh M."/>
            <person name="Sukeda M."/>
            <person name="Shimizu M."/>
            <person name="Yamane J."/>
            <person name="Ohnishi K."/>
            <person name="Oshima S."/>
        </authorList>
    </citation>
    <scope>NUCLEOTIDE SEQUENCE [LARGE SCALE GENOMIC DNA]</scope>
    <source>
        <strain evidence="1 2">U-1</strain>
    </source>
</reference>
<proteinExistence type="predicted"/>
<dbReference type="GeneID" id="93374634"/>
<protein>
    <submittedName>
        <fullName evidence="1">Uncharacterized protein</fullName>
    </submittedName>
</protein>
<dbReference type="EMBL" id="BBYQ01000023">
    <property type="protein sequence ID" value="GAP27805.1"/>
    <property type="molecule type" value="Genomic_DNA"/>
</dbReference>
<name>A0A0B8NAR0_9NOCA</name>
<reference evidence="2" key="1">
    <citation type="submission" date="2015-07" db="EMBL/GenBank/DDBJ databases">
        <title>Nocardia seriolae U-1 whole genome shotgun sequence.</title>
        <authorList>
            <person name="Imajoh M."/>
            <person name="Fukumoto Y."/>
            <person name="Sukeda M."/>
            <person name="Yamane J."/>
            <person name="Yamasaki K."/>
            <person name="Shimizu M."/>
            <person name="Ohnishi K."/>
            <person name="Oshima S."/>
        </authorList>
    </citation>
    <scope>NUCLEOTIDE SEQUENCE [LARGE SCALE GENOMIC DNA]</scope>
    <source>
        <strain evidence="2">U-1</strain>
    </source>
</reference>
<evidence type="ECO:0000313" key="2">
    <source>
        <dbReference type="Proteomes" id="UP000037179"/>
    </source>
</evidence>
<dbReference type="Proteomes" id="UP000037179">
    <property type="component" value="Unassembled WGS sequence"/>
</dbReference>
<comment type="caution">
    <text evidence="1">The sequence shown here is derived from an EMBL/GenBank/DDBJ whole genome shotgun (WGS) entry which is preliminary data.</text>
</comment>
<dbReference type="OrthoDB" id="3386372at2"/>
<evidence type="ECO:0000313" key="1">
    <source>
        <dbReference type="EMBL" id="GAP27805.1"/>
    </source>
</evidence>
<sequence length="80" mass="9169">MFVDLGQPPTGFVDVLNLLDSADHWPVVGTVTEFEVVHHTHQGHQVRLRPLDPAYRATPPEPIEEVRLRDLKRRLRGDQP</sequence>
<organism evidence="1 2">
    <name type="scientific">Nocardia seriolae</name>
    <dbReference type="NCBI Taxonomy" id="37332"/>
    <lineage>
        <taxon>Bacteria</taxon>
        <taxon>Bacillati</taxon>
        <taxon>Actinomycetota</taxon>
        <taxon>Actinomycetes</taxon>
        <taxon>Mycobacteriales</taxon>
        <taxon>Nocardiaceae</taxon>
        <taxon>Nocardia</taxon>
    </lineage>
</organism>
<accession>A0A0B8NAR0</accession>